<feature type="region of interest" description="Disordered" evidence="1">
    <location>
        <begin position="139"/>
        <end position="161"/>
    </location>
</feature>
<feature type="compositionally biased region" description="Low complexity" evidence="1">
    <location>
        <begin position="149"/>
        <end position="161"/>
    </location>
</feature>
<dbReference type="EMBL" id="JAAOAO010000834">
    <property type="protein sequence ID" value="KAF5530880.1"/>
    <property type="molecule type" value="Genomic_DNA"/>
</dbReference>
<sequence>MDVMLVISGVIESRYLAPVRLYTLPHAGADNWTTYKDKRTDEDGIQIMDNSNYTCTHSATTAHTTLCNNKSTNEMGGISSFRIDPLYRGCLVLHYVVLLGQHPHPVVQPSDVQNRILDSRDEGVQDPKAMRLHAVLQGRDPGSTTVCAGTTSGDSSGTSQS</sequence>
<evidence type="ECO:0000313" key="3">
    <source>
        <dbReference type="Proteomes" id="UP000574317"/>
    </source>
</evidence>
<dbReference type="Proteomes" id="UP000574317">
    <property type="component" value="Unassembled WGS sequence"/>
</dbReference>
<accession>A0A8H5I5G2</accession>
<name>A0A8H5I5G2_9HYPO</name>
<organism evidence="2 3">
    <name type="scientific">Fusarium napiforme</name>
    <dbReference type="NCBI Taxonomy" id="42672"/>
    <lineage>
        <taxon>Eukaryota</taxon>
        <taxon>Fungi</taxon>
        <taxon>Dikarya</taxon>
        <taxon>Ascomycota</taxon>
        <taxon>Pezizomycotina</taxon>
        <taxon>Sordariomycetes</taxon>
        <taxon>Hypocreomycetidae</taxon>
        <taxon>Hypocreales</taxon>
        <taxon>Nectriaceae</taxon>
        <taxon>Fusarium</taxon>
        <taxon>Fusarium fujikuroi species complex</taxon>
    </lineage>
</organism>
<protein>
    <submittedName>
        <fullName evidence="2">Uncharacterized protein</fullName>
    </submittedName>
</protein>
<evidence type="ECO:0000313" key="2">
    <source>
        <dbReference type="EMBL" id="KAF5530880.1"/>
    </source>
</evidence>
<evidence type="ECO:0000256" key="1">
    <source>
        <dbReference type="SAM" id="MobiDB-lite"/>
    </source>
</evidence>
<keyword evidence="3" id="KW-1185">Reference proteome</keyword>
<reference evidence="2 3" key="1">
    <citation type="submission" date="2020-05" db="EMBL/GenBank/DDBJ databases">
        <title>Identification and distribution of gene clusters putatively required for synthesis of sphingolipid metabolism inhibitors in phylogenetically diverse species of the filamentous fungus Fusarium.</title>
        <authorList>
            <person name="Kim H.-S."/>
            <person name="Busman M."/>
            <person name="Brown D.W."/>
            <person name="Divon H."/>
            <person name="Uhlig S."/>
            <person name="Proctor R.H."/>
        </authorList>
    </citation>
    <scope>NUCLEOTIDE SEQUENCE [LARGE SCALE GENOMIC DNA]</scope>
    <source>
        <strain evidence="2 3">NRRL 25196</strain>
    </source>
</reference>
<proteinExistence type="predicted"/>
<comment type="caution">
    <text evidence="2">The sequence shown here is derived from an EMBL/GenBank/DDBJ whole genome shotgun (WGS) entry which is preliminary data.</text>
</comment>
<gene>
    <name evidence="2" type="ORF">FNAPI_13438</name>
</gene>
<dbReference type="AlphaFoldDB" id="A0A8H5I5G2"/>